<evidence type="ECO:0000259" key="2">
    <source>
        <dbReference type="PROSITE" id="PS50263"/>
    </source>
</evidence>
<dbReference type="FunCoup" id="A0A1V8T0M6">
    <property type="interactions" value="162"/>
</dbReference>
<comment type="caution">
    <text evidence="3">The sequence shown here is derived from an EMBL/GenBank/DDBJ whole genome shotgun (WGS) entry which is preliminary data.</text>
</comment>
<keyword evidence="1" id="KW-0378">Hydrolase</keyword>
<keyword evidence="4" id="KW-1185">Reference proteome</keyword>
<dbReference type="CDD" id="cd07572">
    <property type="entry name" value="nit"/>
    <property type="match status" value="1"/>
</dbReference>
<dbReference type="PROSITE" id="PS50263">
    <property type="entry name" value="CN_HYDROLASE"/>
    <property type="match status" value="1"/>
</dbReference>
<organism evidence="3 4">
    <name type="scientific">Cryoendolithus antarcticus</name>
    <dbReference type="NCBI Taxonomy" id="1507870"/>
    <lineage>
        <taxon>Eukaryota</taxon>
        <taxon>Fungi</taxon>
        <taxon>Dikarya</taxon>
        <taxon>Ascomycota</taxon>
        <taxon>Pezizomycotina</taxon>
        <taxon>Dothideomycetes</taxon>
        <taxon>Dothideomycetidae</taxon>
        <taxon>Cladosporiales</taxon>
        <taxon>Cladosporiaceae</taxon>
        <taxon>Cryoendolithus</taxon>
    </lineage>
</organism>
<dbReference type="GO" id="GO:0016811">
    <property type="term" value="F:hydrolase activity, acting on carbon-nitrogen (but not peptide) bonds, in linear amides"/>
    <property type="evidence" value="ECO:0007669"/>
    <property type="project" value="InterPro"/>
</dbReference>
<dbReference type="InterPro" id="IPR036526">
    <property type="entry name" value="C-N_Hydrolase_sf"/>
</dbReference>
<dbReference type="Gene3D" id="3.60.110.10">
    <property type="entry name" value="Carbon-nitrogen hydrolase"/>
    <property type="match status" value="1"/>
</dbReference>
<evidence type="ECO:0000256" key="1">
    <source>
        <dbReference type="ARBA" id="ARBA00022801"/>
    </source>
</evidence>
<dbReference type="Proteomes" id="UP000192596">
    <property type="component" value="Unassembled WGS sequence"/>
</dbReference>
<evidence type="ECO:0000313" key="3">
    <source>
        <dbReference type="EMBL" id="OQO04975.1"/>
    </source>
</evidence>
<dbReference type="EMBL" id="NAJO01000020">
    <property type="protein sequence ID" value="OQO04975.1"/>
    <property type="molecule type" value="Genomic_DNA"/>
</dbReference>
<proteinExistence type="predicted"/>
<gene>
    <name evidence="3" type="ORF">B0A48_07993</name>
</gene>
<dbReference type="AlphaFoldDB" id="A0A1V8T0M6"/>
<protein>
    <recommendedName>
        <fullName evidence="2">CN hydrolase domain-containing protein</fullName>
    </recommendedName>
</protein>
<name>A0A1V8T0M6_9PEZI</name>
<sequence length="292" mass="31790">MVLAVSVPSAFETQGVKVAIGQICSTSSMTHNLSQCRNIISKAVTAGAKAVFFPEASDYIGSSPSESLSLCKPAKSSPFLLGLQASARKHSLPISVGVHEPSDDPASKRIKNTLLWISAKGEITQRYQKLHLFDLEIPGGPSLRESNTTEPGNEILPPFESVIGKIGAMICFDLRFPEISLSLKRQGTDVLLYPSAFTVPTGQAHWLSLLRARAIECESFVIAAAQVGAHNEKRTSYGHSIVISPWGEVLGELDGEKKDEPEVLLVDIDLEKAVEMRKRLPLLRRTDVYPEV</sequence>
<accession>A0A1V8T0M6</accession>
<dbReference type="InterPro" id="IPR003010">
    <property type="entry name" value="C-N_Hydrolase"/>
</dbReference>
<dbReference type="STRING" id="1507870.A0A1V8T0M6"/>
<reference evidence="4" key="1">
    <citation type="submission" date="2017-03" db="EMBL/GenBank/DDBJ databases">
        <title>Genomes of endolithic fungi from Antarctica.</title>
        <authorList>
            <person name="Coleine C."/>
            <person name="Masonjones S."/>
            <person name="Stajich J.E."/>
        </authorList>
    </citation>
    <scope>NUCLEOTIDE SEQUENCE [LARGE SCALE GENOMIC DNA]</scope>
    <source>
        <strain evidence="4">CCFEE 5527</strain>
    </source>
</reference>
<dbReference type="InParanoid" id="A0A1V8T0M6"/>
<dbReference type="PANTHER" id="PTHR23088">
    <property type="entry name" value="NITRILASE-RELATED"/>
    <property type="match status" value="1"/>
</dbReference>
<dbReference type="SUPFAM" id="SSF56317">
    <property type="entry name" value="Carbon-nitrogen hydrolase"/>
    <property type="match status" value="1"/>
</dbReference>
<dbReference type="OrthoDB" id="10250282at2759"/>
<dbReference type="Pfam" id="PF00795">
    <property type="entry name" value="CN_hydrolase"/>
    <property type="match status" value="1"/>
</dbReference>
<dbReference type="InterPro" id="IPR045254">
    <property type="entry name" value="Nit1/2_C-N_Hydrolase"/>
</dbReference>
<dbReference type="PANTHER" id="PTHR23088:SF27">
    <property type="entry name" value="DEAMINATED GLUTATHIONE AMIDASE"/>
    <property type="match status" value="1"/>
</dbReference>
<evidence type="ECO:0000313" key="4">
    <source>
        <dbReference type="Proteomes" id="UP000192596"/>
    </source>
</evidence>
<feature type="domain" description="CN hydrolase" evidence="2">
    <location>
        <begin position="16"/>
        <end position="270"/>
    </location>
</feature>